<evidence type="ECO:0000313" key="3">
    <source>
        <dbReference type="Proteomes" id="UP000076842"/>
    </source>
</evidence>
<feature type="region of interest" description="Disordered" evidence="1">
    <location>
        <begin position="1"/>
        <end position="79"/>
    </location>
</feature>
<gene>
    <name evidence="2" type="ORF">CALCODRAFT_367017</name>
</gene>
<dbReference type="AlphaFoldDB" id="A0A165JA69"/>
<accession>A0A165JA69</accession>
<evidence type="ECO:0000256" key="1">
    <source>
        <dbReference type="SAM" id="MobiDB-lite"/>
    </source>
</evidence>
<reference evidence="2 3" key="1">
    <citation type="journal article" date="2016" name="Mol. Biol. Evol.">
        <title>Comparative Genomics of Early-Diverging Mushroom-Forming Fungi Provides Insights into the Origins of Lignocellulose Decay Capabilities.</title>
        <authorList>
            <person name="Nagy L.G."/>
            <person name="Riley R."/>
            <person name="Tritt A."/>
            <person name="Adam C."/>
            <person name="Daum C."/>
            <person name="Floudas D."/>
            <person name="Sun H."/>
            <person name="Yadav J.S."/>
            <person name="Pangilinan J."/>
            <person name="Larsson K.H."/>
            <person name="Matsuura K."/>
            <person name="Barry K."/>
            <person name="Labutti K."/>
            <person name="Kuo R."/>
            <person name="Ohm R.A."/>
            <person name="Bhattacharya S.S."/>
            <person name="Shirouzu T."/>
            <person name="Yoshinaga Y."/>
            <person name="Martin F.M."/>
            <person name="Grigoriev I.V."/>
            <person name="Hibbett D.S."/>
        </authorList>
    </citation>
    <scope>NUCLEOTIDE SEQUENCE [LARGE SCALE GENOMIC DNA]</scope>
    <source>
        <strain evidence="2 3">HHB12733</strain>
    </source>
</reference>
<dbReference type="InParanoid" id="A0A165JA69"/>
<sequence length="128" mass="13854">MMLGWTPTPWPERRPRPWNSGWASSCASGGHRPPTRGSPAIPPRRALRRCPRTHTPPRPPRPAPNRPSPPRCGSGSGRWRRRLCARGGRRRLRWPGRAGGCCCCCCCCCCCGCCAARCGCASAGAGWG</sequence>
<proteinExistence type="predicted"/>
<organism evidence="2 3">
    <name type="scientific">Calocera cornea HHB12733</name>
    <dbReference type="NCBI Taxonomy" id="1353952"/>
    <lineage>
        <taxon>Eukaryota</taxon>
        <taxon>Fungi</taxon>
        <taxon>Dikarya</taxon>
        <taxon>Basidiomycota</taxon>
        <taxon>Agaricomycotina</taxon>
        <taxon>Dacrymycetes</taxon>
        <taxon>Dacrymycetales</taxon>
        <taxon>Dacrymycetaceae</taxon>
        <taxon>Calocera</taxon>
    </lineage>
</organism>
<dbReference type="EMBL" id="KV423922">
    <property type="protein sequence ID" value="KZT61579.1"/>
    <property type="molecule type" value="Genomic_DNA"/>
</dbReference>
<keyword evidence="3" id="KW-1185">Reference proteome</keyword>
<protein>
    <submittedName>
        <fullName evidence="2">Uncharacterized protein</fullName>
    </submittedName>
</protein>
<feature type="compositionally biased region" description="Pro residues" evidence="1">
    <location>
        <begin position="54"/>
        <end position="70"/>
    </location>
</feature>
<dbReference type="Proteomes" id="UP000076842">
    <property type="component" value="Unassembled WGS sequence"/>
</dbReference>
<evidence type="ECO:0000313" key="2">
    <source>
        <dbReference type="EMBL" id="KZT61579.1"/>
    </source>
</evidence>
<name>A0A165JA69_9BASI</name>